<name>A0A210Q8X8_MIZYE</name>
<dbReference type="PANTHER" id="PTHR15955:SF8">
    <property type="entry name" value="RWD DOMAIN-CONTAINING PROTEIN 2B-RELATED"/>
    <property type="match status" value="1"/>
</dbReference>
<dbReference type="Pfam" id="PF06544">
    <property type="entry name" value="Prp3_C"/>
    <property type="match status" value="1"/>
</dbReference>
<protein>
    <submittedName>
        <fullName evidence="2">RWD domain-containing protein 2B</fullName>
    </submittedName>
</protein>
<dbReference type="CDD" id="cd24163">
    <property type="entry name" value="RWDD2_C"/>
    <property type="match status" value="1"/>
</dbReference>
<dbReference type="CDD" id="cd23829">
    <property type="entry name" value="RWD_RWDD2"/>
    <property type="match status" value="1"/>
</dbReference>
<keyword evidence="3" id="KW-1185">Reference proteome</keyword>
<evidence type="ECO:0000313" key="3">
    <source>
        <dbReference type="Proteomes" id="UP000242188"/>
    </source>
</evidence>
<dbReference type="InterPro" id="IPR017359">
    <property type="entry name" value="Phi-like"/>
</dbReference>
<organism evidence="2 3">
    <name type="scientific">Mizuhopecten yessoensis</name>
    <name type="common">Japanese scallop</name>
    <name type="synonym">Patinopecten yessoensis</name>
    <dbReference type="NCBI Taxonomy" id="6573"/>
    <lineage>
        <taxon>Eukaryota</taxon>
        <taxon>Metazoa</taxon>
        <taxon>Spiralia</taxon>
        <taxon>Lophotrochozoa</taxon>
        <taxon>Mollusca</taxon>
        <taxon>Bivalvia</taxon>
        <taxon>Autobranchia</taxon>
        <taxon>Pteriomorphia</taxon>
        <taxon>Pectinida</taxon>
        <taxon>Pectinoidea</taxon>
        <taxon>Pectinidae</taxon>
        <taxon>Mizuhopecten</taxon>
    </lineage>
</organism>
<dbReference type="Gene3D" id="3.10.110.10">
    <property type="entry name" value="Ubiquitin Conjugating Enzyme"/>
    <property type="match status" value="1"/>
</dbReference>
<dbReference type="Pfam" id="PF05773">
    <property type="entry name" value="RWD"/>
    <property type="match status" value="1"/>
</dbReference>
<dbReference type="InterPro" id="IPR016135">
    <property type="entry name" value="UBQ-conjugating_enzyme/RWD"/>
</dbReference>
<dbReference type="STRING" id="6573.A0A210Q8X8"/>
<accession>A0A210Q8X8</accession>
<evidence type="ECO:0000259" key="1">
    <source>
        <dbReference type="PROSITE" id="PS50908"/>
    </source>
</evidence>
<dbReference type="PANTHER" id="PTHR15955">
    <property type="entry name" value="RWD DOMAIN CONTAINING PROTEIN 2"/>
    <property type="match status" value="1"/>
</dbReference>
<dbReference type="PIRSF" id="PIRSF038021">
    <property type="entry name" value="UCP038021_RWDD2"/>
    <property type="match status" value="1"/>
</dbReference>
<evidence type="ECO:0000313" key="2">
    <source>
        <dbReference type="EMBL" id="OWF45139.1"/>
    </source>
</evidence>
<reference evidence="2 3" key="1">
    <citation type="journal article" date="2017" name="Nat. Ecol. Evol.">
        <title>Scallop genome provides insights into evolution of bilaterian karyotype and development.</title>
        <authorList>
            <person name="Wang S."/>
            <person name="Zhang J."/>
            <person name="Jiao W."/>
            <person name="Li J."/>
            <person name="Xun X."/>
            <person name="Sun Y."/>
            <person name="Guo X."/>
            <person name="Huan P."/>
            <person name="Dong B."/>
            <person name="Zhang L."/>
            <person name="Hu X."/>
            <person name="Sun X."/>
            <person name="Wang J."/>
            <person name="Zhao C."/>
            <person name="Wang Y."/>
            <person name="Wang D."/>
            <person name="Huang X."/>
            <person name="Wang R."/>
            <person name="Lv J."/>
            <person name="Li Y."/>
            <person name="Zhang Z."/>
            <person name="Liu B."/>
            <person name="Lu W."/>
            <person name="Hui Y."/>
            <person name="Liang J."/>
            <person name="Zhou Z."/>
            <person name="Hou R."/>
            <person name="Li X."/>
            <person name="Liu Y."/>
            <person name="Li H."/>
            <person name="Ning X."/>
            <person name="Lin Y."/>
            <person name="Zhao L."/>
            <person name="Xing Q."/>
            <person name="Dou J."/>
            <person name="Li Y."/>
            <person name="Mao J."/>
            <person name="Guo H."/>
            <person name="Dou H."/>
            <person name="Li T."/>
            <person name="Mu C."/>
            <person name="Jiang W."/>
            <person name="Fu Q."/>
            <person name="Fu X."/>
            <person name="Miao Y."/>
            <person name="Liu J."/>
            <person name="Yu Q."/>
            <person name="Li R."/>
            <person name="Liao H."/>
            <person name="Li X."/>
            <person name="Kong Y."/>
            <person name="Jiang Z."/>
            <person name="Chourrout D."/>
            <person name="Li R."/>
            <person name="Bao Z."/>
        </authorList>
    </citation>
    <scope>NUCLEOTIDE SEQUENCE [LARGE SCALE GENOMIC DNA]</scope>
    <source>
        <strain evidence="2 3">PY_sf001</strain>
    </source>
</reference>
<dbReference type="InterPro" id="IPR006575">
    <property type="entry name" value="RWD_dom"/>
</dbReference>
<dbReference type="InterPro" id="IPR059181">
    <property type="entry name" value="RWDD2A-B_C"/>
</dbReference>
<dbReference type="Proteomes" id="UP000242188">
    <property type="component" value="Unassembled WGS sequence"/>
</dbReference>
<dbReference type="EMBL" id="NEDP02004568">
    <property type="protein sequence ID" value="OWF45139.1"/>
    <property type="molecule type" value="Genomic_DNA"/>
</dbReference>
<dbReference type="PROSITE" id="PS50908">
    <property type="entry name" value="RWD"/>
    <property type="match status" value="1"/>
</dbReference>
<dbReference type="SMART" id="SM00591">
    <property type="entry name" value="RWD"/>
    <property type="match status" value="1"/>
</dbReference>
<gene>
    <name evidence="2" type="ORF">KP79_PYT13249</name>
</gene>
<dbReference type="InterPro" id="IPR010541">
    <property type="entry name" value="Prp3_C"/>
</dbReference>
<sequence length="322" mass="37771">MLIPLDLGSCSYLYRNFNKKMDDLGYDEDNDVDVSDMLELQLSEVEMLTSMFPSKEEFKMDDPCTVAAIRSFLDGKMLYEYLHKRVGFSINVTSVSSDSKVGVELVCNFPHEYPHVAPVVFTRSPLMNRENHQRLNEDLSEFINSIERGEICIFSVIEWLQENVDQYLVTIEKKDAPSVKEVDTIFARLWIYSHHIYSKFKRRDIIDWAQELKLTGFSLPGKPGVICVEGYSRSVEEYWQRLRRQNWKRLVIKEKEDQDIGDNDIKKYYKFDNFEEKVFDARGGKGREYHMDLGKLFEFLEKRGCKHIFSLYFGVDGKMAAD</sequence>
<comment type="caution">
    <text evidence="2">The sequence shown here is derived from an EMBL/GenBank/DDBJ whole genome shotgun (WGS) entry which is preliminary data.</text>
</comment>
<dbReference type="AlphaFoldDB" id="A0A210Q8X8"/>
<proteinExistence type="predicted"/>
<feature type="domain" description="RWD" evidence="1">
    <location>
        <begin position="43"/>
        <end position="167"/>
    </location>
</feature>
<dbReference type="SUPFAM" id="SSF54495">
    <property type="entry name" value="UBC-like"/>
    <property type="match status" value="1"/>
</dbReference>
<dbReference type="OrthoDB" id="432412at2759"/>